<feature type="transmembrane region" description="Helical" evidence="1">
    <location>
        <begin position="635"/>
        <end position="654"/>
    </location>
</feature>
<keyword evidence="1" id="KW-1133">Transmembrane helix</keyword>
<dbReference type="Gene3D" id="3.40.50.300">
    <property type="entry name" value="P-loop containing nucleotide triphosphate hydrolases"/>
    <property type="match status" value="1"/>
</dbReference>
<evidence type="ECO:0000313" key="2">
    <source>
        <dbReference type="EMBL" id="GID56484.1"/>
    </source>
</evidence>
<reference evidence="2 3" key="1">
    <citation type="submission" date="2021-01" db="EMBL/GenBank/DDBJ databases">
        <title>Whole genome shotgun sequence of Actinoplanes couchii NBRC 106145.</title>
        <authorList>
            <person name="Komaki H."/>
            <person name="Tamura T."/>
        </authorList>
    </citation>
    <scope>NUCLEOTIDE SEQUENCE [LARGE SCALE GENOMIC DNA]</scope>
    <source>
        <strain evidence="2 3">NBRC 106145</strain>
    </source>
</reference>
<comment type="caution">
    <text evidence="2">The sequence shown here is derived from an EMBL/GenBank/DDBJ whole genome shotgun (WGS) entry which is preliminary data.</text>
</comment>
<feature type="transmembrane region" description="Helical" evidence="1">
    <location>
        <begin position="559"/>
        <end position="575"/>
    </location>
</feature>
<keyword evidence="1" id="KW-0812">Transmembrane</keyword>
<name>A0ABQ3XD92_9ACTN</name>
<proteinExistence type="predicted"/>
<feature type="transmembrane region" description="Helical" evidence="1">
    <location>
        <begin position="674"/>
        <end position="702"/>
    </location>
</feature>
<accession>A0ABQ3XD92</accession>
<evidence type="ECO:0008006" key="4">
    <source>
        <dbReference type="Google" id="ProtNLM"/>
    </source>
</evidence>
<feature type="transmembrane region" description="Helical" evidence="1">
    <location>
        <begin position="48"/>
        <end position="68"/>
    </location>
</feature>
<gene>
    <name evidence="2" type="ORF">Aco03nite_048880</name>
</gene>
<dbReference type="Proteomes" id="UP000612282">
    <property type="component" value="Unassembled WGS sequence"/>
</dbReference>
<feature type="transmembrane region" description="Helical" evidence="1">
    <location>
        <begin position="12"/>
        <end position="36"/>
    </location>
</feature>
<evidence type="ECO:0000313" key="3">
    <source>
        <dbReference type="Proteomes" id="UP000612282"/>
    </source>
</evidence>
<dbReference type="EMBL" id="BOMG01000057">
    <property type="protein sequence ID" value="GID56484.1"/>
    <property type="molecule type" value="Genomic_DNA"/>
</dbReference>
<dbReference type="InterPro" id="IPR027417">
    <property type="entry name" value="P-loop_NTPase"/>
</dbReference>
<organism evidence="2 3">
    <name type="scientific">Actinoplanes couchii</name>
    <dbReference type="NCBI Taxonomy" id="403638"/>
    <lineage>
        <taxon>Bacteria</taxon>
        <taxon>Bacillati</taxon>
        <taxon>Actinomycetota</taxon>
        <taxon>Actinomycetes</taxon>
        <taxon>Micromonosporales</taxon>
        <taxon>Micromonosporaceae</taxon>
        <taxon>Actinoplanes</taxon>
    </lineage>
</organism>
<feature type="transmembrane region" description="Helical" evidence="1">
    <location>
        <begin position="420"/>
        <end position="440"/>
    </location>
</feature>
<evidence type="ECO:0000256" key="1">
    <source>
        <dbReference type="SAM" id="Phobius"/>
    </source>
</evidence>
<feature type="transmembrane region" description="Helical" evidence="1">
    <location>
        <begin position="587"/>
        <end position="614"/>
    </location>
</feature>
<keyword evidence="1" id="KW-0472">Membrane</keyword>
<sequence length="750" mass="80548">MREDRAVHSRARIWWAVAGAVAVSLVVVGVLLGASAEVRGRADEMGSVLSALAALVGLPLSLLAVSALTDRGGGGAAAAVDDPLEVPARQLARYWTREADRRELRKAAMTIRWRVTGRPVGVPADEVAGQGAGRATRLRLRGEVAGLAQTWRRLPYRRMVLIGGPGSGKTSAAVLFMCALLEDRVAGDPVPVLLDLSGWRASEERFDGWLGRILAGQHGLRATARQARRLVEDGRVVAVLDGFDEMPVEERAAAVTALNELLDLPFVVLGRAREFEETVAATGEPLMRALIVELDPLSARQTARYLPSGQPESGRWSVVQRHLEEHPGGALAGVLSNPLLAYLARTVYRKPATDPAEMIALAAGGFLERHLFEAYLPALYPGDGRSARWLGSLARLLERQGSADFAWWRIGWAHGRRVPAARLAFAVAVAVPWAVLFLPFTGVRFWVFQGLVLAMAVAAFRTDVDAAPVVPRQVRFQVRSFVTSVVAGPALFVPLVLPMLVPLLGGVVVTVLTLVLTGAAVWGSRTFVTGTARGVYLLARAGRRWREVEVPPVPPPNKPALAFLVSTAVLMLGSPDVMEDLRGRPPLLIAGVALVVVTVFGLPPGLLVGLGTAFARAAPADDLWDPQRSLRSDRLALVVPPLLVGALSAALPVVDAALGTGLFPDDVPPWVYPVALGLIGTVAVTSMVIFFAGSAWFTYVVVRAWLAVRGRLPWGLMPFLAEAARRGVLRRNGAVYQFRHERLREHLAGT</sequence>
<feature type="transmembrane region" description="Helical" evidence="1">
    <location>
        <begin position="503"/>
        <end position="523"/>
    </location>
</feature>
<feature type="transmembrane region" description="Helical" evidence="1">
    <location>
        <begin position="476"/>
        <end position="497"/>
    </location>
</feature>
<dbReference type="SUPFAM" id="SSF52540">
    <property type="entry name" value="P-loop containing nucleoside triphosphate hydrolases"/>
    <property type="match status" value="1"/>
</dbReference>
<feature type="transmembrane region" description="Helical" evidence="1">
    <location>
        <begin position="446"/>
        <end position="464"/>
    </location>
</feature>
<protein>
    <recommendedName>
        <fullName evidence="4">NACHT domain-containing protein</fullName>
    </recommendedName>
</protein>
<keyword evidence="3" id="KW-1185">Reference proteome</keyword>